<organism evidence="2 3">
    <name type="scientific">Rhipicephalus sanguineus</name>
    <name type="common">Brown dog tick</name>
    <name type="synonym">Ixodes sanguineus</name>
    <dbReference type="NCBI Taxonomy" id="34632"/>
    <lineage>
        <taxon>Eukaryota</taxon>
        <taxon>Metazoa</taxon>
        <taxon>Ecdysozoa</taxon>
        <taxon>Arthropoda</taxon>
        <taxon>Chelicerata</taxon>
        <taxon>Arachnida</taxon>
        <taxon>Acari</taxon>
        <taxon>Parasitiformes</taxon>
        <taxon>Ixodida</taxon>
        <taxon>Ixodoidea</taxon>
        <taxon>Ixodidae</taxon>
        <taxon>Rhipicephalinae</taxon>
        <taxon>Rhipicephalus</taxon>
        <taxon>Rhipicephalus</taxon>
    </lineage>
</organism>
<accession>A0A9D4PAI0</accession>
<comment type="caution">
    <text evidence="2">The sequence shown here is derived from an EMBL/GenBank/DDBJ whole genome shotgun (WGS) entry which is preliminary data.</text>
</comment>
<name>A0A9D4PAI0_RHISA</name>
<protein>
    <submittedName>
        <fullName evidence="2">Uncharacterized protein</fullName>
    </submittedName>
</protein>
<evidence type="ECO:0000256" key="1">
    <source>
        <dbReference type="SAM" id="MobiDB-lite"/>
    </source>
</evidence>
<dbReference type="EMBL" id="JABSTV010001577">
    <property type="protein sequence ID" value="KAH7932381.1"/>
    <property type="molecule type" value="Genomic_DNA"/>
</dbReference>
<proteinExistence type="predicted"/>
<keyword evidence="3" id="KW-1185">Reference proteome</keyword>
<dbReference type="AlphaFoldDB" id="A0A9D4PAI0"/>
<gene>
    <name evidence="2" type="ORF">HPB52_024675</name>
</gene>
<reference evidence="2" key="2">
    <citation type="submission" date="2021-09" db="EMBL/GenBank/DDBJ databases">
        <authorList>
            <person name="Jia N."/>
            <person name="Wang J."/>
            <person name="Shi W."/>
            <person name="Du L."/>
            <person name="Sun Y."/>
            <person name="Zhan W."/>
            <person name="Jiang J."/>
            <person name="Wang Q."/>
            <person name="Zhang B."/>
            <person name="Ji P."/>
            <person name="Sakyi L.B."/>
            <person name="Cui X."/>
            <person name="Yuan T."/>
            <person name="Jiang B."/>
            <person name="Yang W."/>
            <person name="Lam T.T.-Y."/>
            <person name="Chang Q."/>
            <person name="Ding S."/>
            <person name="Wang X."/>
            <person name="Zhu J."/>
            <person name="Ruan X."/>
            <person name="Zhao L."/>
            <person name="Wei J."/>
            <person name="Que T."/>
            <person name="Du C."/>
            <person name="Cheng J."/>
            <person name="Dai P."/>
            <person name="Han X."/>
            <person name="Huang E."/>
            <person name="Gao Y."/>
            <person name="Liu J."/>
            <person name="Shao H."/>
            <person name="Ye R."/>
            <person name="Li L."/>
            <person name="Wei W."/>
            <person name="Wang X."/>
            <person name="Wang C."/>
            <person name="Huo Q."/>
            <person name="Li W."/>
            <person name="Guo W."/>
            <person name="Chen H."/>
            <person name="Chen S."/>
            <person name="Zhou L."/>
            <person name="Zhou L."/>
            <person name="Ni X."/>
            <person name="Tian J."/>
            <person name="Zhou Y."/>
            <person name="Sheng Y."/>
            <person name="Liu T."/>
            <person name="Pan Y."/>
            <person name="Xia L."/>
            <person name="Li J."/>
            <person name="Zhao F."/>
            <person name="Cao W."/>
        </authorList>
    </citation>
    <scope>NUCLEOTIDE SEQUENCE</scope>
    <source>
        <strain evidence="2">Rsan-2018</strain>
        <tissue evidence="2">Larvae</tissue>
    </source>
</reference>
<dbReference type="Proteomes" id="UP000821837">
    <property type="component" value="Unassembled WGS sequence"/>
</dbReference>
<feature type="compositionally biased region" description="Basic residues" evidence="1">
    <location>
        <begin position="73"/>
        <end position="87"/>
    </location>
</feature>
<feature type="region of interest" description="Disordered" evidence="1">
    <location>
        <begin position="73"/>
        <end position="138"/>
    </location>
</feature>
<evidence type="ECO:0000313" key="2">
    <source>
        <dbReference type="EMBL" id="KAH7932381.1"/>
    </source>
</evidence>
<reference evidence="2" key="1">
    <citation type="journal article" date="2020" name="Cell">
        <title>Large-Scale Comparative Analyses of Tick Genomes Elucidate Their Genetic Diversity and Vector Capacities.</title>
        <authorList>
            <consortium name="Tick Genome and Microbiome Consortium (TIGMIC)"/>
            <person name="Jia N."/>
            <person name="Wang J."/>
            <person name="Shi W."/>
            <person name="Du L."/>
            <person name="Sun Y."/>
            <person name="Zhan W."/>
            <person name="Jiang J.F."/>
            <person name="Wang Q."/>
            <person name="Zhang B."/>
            <person name="Ji P."/>
            <person name="Bell-Sakyi L."/>
            <person name="Cui X.M."/>
            <person name="Yuan T.T."/>
            <person name="Jiang B.G."/>
            <person name="Yang W.F."/>
            <person name="Lam T.T."/>
            <person name="Chang Q.C."/>
            <person name="Ding S.J."/>
            <person name="Wang X.J."/>
            <person name="Zhu J.G."/>
            <person name="Ruan X.D."/>
            <person name="Zhao L."/>
            <person name="Wei J.T."/>
            <person name="Ye R.Z."/>
            <person name="Que T.C."/>
            <person name="Du C.H."/>
            <person name="Zhou Y.H."/>
            <person name="Cheng J.X."/>
            <person name="Dai P.F."/>
            <person name="Guo W.B."/>
            <person name="Han X.H."/>
            <person name="Huang E.J."/>
            <person name="Li L.F."/>
            <person name="Wei W."/>
            <person name="Gao Y.C."/>
            <person name="Liu J.Z."/>
            <person name="Shao H.Z."/>
            <person name="Wang X."/>
            <person name="Wang C.C."/>
            <person name="Yang T.C."/>
            <person name="Huo Q.B."/>
            <person name="Li W."/>
            <person name="Chen H.Y."/>
            <person name="Chen S.E."/>
            <person name="Zhou L.G."/>
            <person name="Ni X.B."/>
            <person name="Tian J.H."/>
            <person name="Sheng Y."/>
            <person name="Liu T."/>
            <person name="Pan Y.S."/>
            <person name="Xia L.Y."/>
            <person name="Li J."/>
            <person name="Zhao F."/>
            <person name="Cao W.C."/>
        </authorList>
    </citation>
    <scope>NUCLEOTIDE SEQUENCE</scope>
    <source>
        <strain evidence="2">Rsan-2018</strain>
    </source>
</reference>
<sequence length="170" mass="18819">MLAVSKTAKRAVRASTVTSRKSVTSIHKQTQLCPTTGTGILPKIRPRNRALSSAPSVTGAHCSRLREIAVQIPRRRAFRRQSSRNRKAPIVNDEDGHSPSSSPSPPPKRDGAAGRELYFDMESSPSCTPEGYLVFGDSSPEREDAKRLLLFHPKRTEAVSSQPRCDERLW</sequence>
<dbReference type="VEuPathDB" id="VectorBase:RSAN_052677"/>
<evidence type="ECO:0000313" key="3">
    <source>
        <dbReference type="Proteomes" id="UP000821837"/>
    </source>
</evidence>
<feature type="region of interest" description="Disordered" evidence="1">
    <location>
        <begin position="37"/>
        <end position="57"/>
    </location>
</feature>